<dbReference type="PANTHER" id="PTHR35841">
    <property type="entry name" value="PHOSPHONATES-BINDING PERIPLASMIC PROTEIN"/>
    <property type="match status" value="1"/>
</dbReference>
<dbReference type="Proteomes" id="UP000236745">
    <property type="component" value="Unassembled WGS sequence"/>
</dbReference>
<gene>
    <name evidence="1" type="ORF">SAMN05444390_10648</name>
</gene>
<evidence type="ECO:0000313" key="1">
    <source>
        <dbReference type="EMBL" id="SEG83898.1"/>
    </source>
</evidence>
<accession>A0A1H6DEU7</accession>
<sequence length="310" mass="35156">MLSTNRIKQSFGRYRLFAGWLMGALLTLTILPGAATAETLILGQVSDRPKKDFKQLLPMARFMADRLQQYGFDNARVQLYDSADALIKAVKQGEVHWISETPYTSARLLQETGSRPLVKKWKNGQRQYQTLIFTLKQRDIRSLQELVGQRIAFEHPDSFSSYLLPRRILENNGLSLVELERPEDPVPEGKVGYLFSRNEKNNALWVDKQIVAAGALNNGDWQDPSRVTPGMQEHFRVIHRSDFYPRAFELATPALAADAAEALQQELLALDQDKYAGLLARYENSKGFSPVDEQDLSFLKALIERGTQAQ</sequence>
<name>A0A1H6DEU7_9GAMM</name>
<reference evidence="1 2" key="1">
    <citation type="submission" date="2016-10" db="EMBL/GenBank/DDBJ databases">
        <authorList>
            <person name="de Groot N.N."/>
        </authorList>
    </citation>
    <scope>NUCLEOTIDE SEQUENCE [LARGE SCALE GENOMIC DNA]</scope>
    <source>
        <strain evidence="1 2">DSM 22012</strain>
    </source>
</reference>
<dbReference type="SUPFAM" id="SSF53850">
    <property type="entry name" value="Periplasmic binding protein-like II"/>
    <property type="match status" value="1"/>
</dbReference>
<dbReference type="Gene3D" id="3.40.190.10">
    <property type="entry name" value="Periplasmic binding protein-like II"/>
    <property type="match status" value="2"/>
</dbReference>
<dbReference type="AlphaFoldDB" id="A0A1H6DEU7"/>
<dbReference type="Pfam" id="PF12974">
    <property type="entry name" value="Phosphonate-bd"/>
    <property type="match status" value="1"/>
</dbReference>
<dbReference type="PANTHER" id="PTHR35841:SF1">
    <property type="entry name" value="PHOSPHONATES-BINDING PERIPLASMIC PROTEIN"/>
    <property type="match status" value="1"/>
</dbReference>
<evidence type="ECO:0000313" key="2">
    <source>
        <dbReference type="Proteomes" id="UP000236745"/>
    </source>
</evidence>
<organism evidence="1 2">
    <name type="scientific">Marinobacterium lutimaris</name>
    <dbReference type="NCBI Taxonomy" id="568106"/>
    <lineage>
        <taxon>Bacteria</taxon>
        <taxon>Pseudomonadati</taxon>
        <taxon>Pseudomonadota</taxon>
        <taxon>Gammaproteobacteria</taxon>
        <taxon>Oceanospirillales</taxon>
        <taxon>Oceanospirillaceae</taxon>
        <taxon>Marinobacterium</taxon>
    </lineage>
</organism>
<protein>
    <submittedName>
        <fullName evidence="1">Phosphonate transport system substrate-binding protein</fullName>
    </submittedName>
</protein>
<proteinExistence type="predicted"/>
<keyword evidence="2" id="KW-1185">Reference proteome</keyword>
<dbReference type="EMBL" id="FNVQ01000006">
    <property type="protein sequence ID" value="SEG83898.1"/>
    <property type="molecule type" value="Genomic_DNA"/>
</dbReference>